<dbReference type="eggNOG" id="ENOG502S4HE">
    <property type="taxonomic scope" value="Eukaryota"/>
</dbReference>
<accession>W1PHV8</accession>
<dbReference type="Pfam" id="PF05553">
    <property type="entry name" value="DUF761"/>
    <property type="match status" value="1"/>
</dbReference>
<dbReference type="HOGENOM" id="CLU_120182_1_0_1"/>
<dbReference type="AlphaFoldDB" id="W1PHV8"/>
<dbReference type="OMA" id="DASKWIA"/>
<sequence length="112" mass="12479">MGGPGKWFLLGRLRSAIQKVKFLLSLDVKKLRILAARVLSRRQLSLKEPAGLIECTDVEGGLSPGAGMSPGAPDIDQKADEYIANFYRRMQLERQISLDLRYCDRLVRASSS</sequence>
<keyword evidence="2" id="KW-1185">Reference proteome</keyword>
<dbReference type="Gramene" id="ERN07294">
    <property type="protein sequence ID" value="ERN07294"/>
    <property type="gene ID" value="AMTR_s00019p00215150"/>
</dbReference>
<dbReference type="OrthoDB" id="1682876at2759"/>
<proteinExistence type="predicted"/>
<gene>
    <name evidence="1" type="ORF">AMTR_s00019p00215150</name>
</gene>
<dbReference type="KEGG" id="atr:18435512"/>
<dbReference type="EMBL" id="KI393807">
    <property type="protein sequence ID" value="ERN07294.1"/>
    <property type="molecule type" value="Genomic_DNA"/>
</dbReference>
<evidence type="ECO:0000313" key="2">
    <source>
        <dbReference type="Proteomes" id="UP000017836"/>
    </source>
</evidence>
<organism evidence="1 2">
    <name type="scientific">Amborella trichopoda</name>
    <dbReference type="NCBI Taxonomy" id="13333"/>
    <lineage>
        <taxon>Eukaryota</taxon>
        <taxon>Viridiplantae</taxon>
        <taxon>Streptophyta</taxon>
        <taxon>Embryophyta</taxon>
        <taxon>Tracheophyta</taxon>
        <taxon>Spermatophyta</taxon>
        <taxon>Magnoliopsida</taxon>
        <taxon>Amborellales</taxon>
        <taxon>Amborellaceae</taxon>
        <taxon>Amborella</taxon>
    </lineage>
</organism>
<name>W1PHV8_AMBTC</name>
<protein>
    <submittedName>
        <fullName evidence="1">Uncharacterized protein</fullName>
    </submittedName>
</protein>
<dbReference type="Proteomes" id="UP000017836">
    <property type="component" value="Unassembled WGS sequence"/>
</dbReference>
<dbReference type="InterPro" id="IPR008480">
    <property type="entry name" value="DUF761_pln"/>
</dbReference>
<evidence type="ECO:0000313" key="1">
    <source>
        <dbReference type="EMBL" id="ERN07294.1"/>
    </source>
</evidence>
<reference evidence="2" key="1">
    <citation type="journal article" date="2013" name="Science">
        <title>The Amborella genome and the evolution of flowering plants.</title>
        <authorList>
            <consortium name="Amborella Genome Project"/>
        </authorList>
    </citation>
    <scope>NUCLEOTIDE SEQUENCE [LARGE SCALE GENOMIC DNA]</scope>
</reference>